<dbReference type="PANTHER" id="PTHR36113:SF6">
    <property type="entry name" value="FOSFOMYCIN RESISTANCE PROTEIN FOSX"/>
    <property type="match status" value="1"/>
</dbReference>
<proteinExistence type="predicted"/>
<dbReference type="InterPro" id="IPR051332">
    <property type="entry name" value="Fosfomycin_Res_Enzymes"/>
</dbReference>
<dbReference type="Proteomes" id="UP001269375">
    <property type="component" value="Unassembled WGS sequence"/>
</dbReference>
<evidence type="ECO:0000259" key="2">
    <source>
        <dbReference type="PROSITE" id="PS51819"/>
    </source>
</evidence>
<dbReference type="PROSITE" id="PS51819">
    <property type="entry name" value="VOC"/>
    <property type="match status" value="1"/>
</dbReference>
<keyword evidence="1" id="KW-0479">Metal-binding</keyword>
<sequence length="137" mass="15220">MSLPLDGIHHVALITADYPAAKAFYTKVLQARVIEETYREARDSYKLDLALPGGAQLELFSFPNPPARVNGPEACGLRHLAFSVTDLDTAIEHLTTHGVASEPIRIDELTGQRFTFFKDPDGTPLEFYERPTETNGF</sequence>
<feature type="domain" description="VOC" evidence="2">
    <location>
        <begin position="7"/>
        <end position="130"/>
    </location>
</feature>
<dbReference type="EMBL" id="JARWAO010000004">
    <property type="protein sequence ID" value="MDR5896323.1"/>
    <property type="molecule type" value="Genomic_DNA"/>
</dbReference>
<dbReference type="Pfam" id="PF00903">
    <property type="entry name" value="Glyoxalase"/>
    <property type="match status" value="1"/>
</dbReference>
<dbReference type="NCBIfam" id="NF008551">
    <property type="entry name" value="PRK11478.1"/>
    <property type="match status" value="1"/>
</dbReference>
<dbReference type="InterPro" id="IPR037523">
    <property type="entry name" value="VOC_core"/>
</dbReference>
<dbReference type="InterPro" id="IPR029068">
    <property type="entry name" value="Glyas_Bleomycin-R_OHBP_Dase"/>
</dbReference>
<evidence type="ECO:0000313" key="3">
    <source>
        <dbReference type="EMBL" id="MDR5896323.1"/>
    </source>
</evidence>
<dbReference type="Gene3D" id="3.10.180.10">
    <property type="entry name" value="2,3-Dihydroxybiphenyl 1,2-Dioxygenase, domain 1"/>
    <property type="match status" value="1"/>
</dbReference>
<dbReference type="InterPro" id="IPR004360">
    <property type="entry name" value="Glyas_Fos-R_dOase_dom"/>
</dbReference>
<accession>A0ABU1GYC1</accession>
<dbReference type="PANTHER" id="PTHR36113">
    <property type="entry name" value="LYASE, PUTATIVE-RELATED-RELATED"/>
    <property type="match status" value="1"/>
</dbReference>
<protein>
    <submittedName>
        <fullName evidence="3">VOC family protein</fullName>
    </submittedName>
</protein>
<evidence type="ECO:0000256" key="1">
    <source>
        <dbReference type="ARBA" id="ARBA00022723"/>
    </source>
</evidence>
<comment type="caution">
    <text evidence="3">The sequence shown here is derived from an EMBL/GenBank/DDBJ whole genome shotgun (WGS) entry which is preliminary data.</text>
</comment>
<keyword evidence="4" id="KW-1185">Reference proteome</keyword>
<dbReference type="InterPro" id="IPR037478">
    <property type="entry name" value="YwkD-like_dom"/>
</dbReference>
<dbReference type="CDD" id="cd08352">
    <property type="entry name" value="VOC_Bs_YwkD_like"/>
    <property type="match status" value="1"/>
</dbReference>
<reference evidence="3 4" key="1">
    <citation type="submission" date="2023-04" db="EMBL/GenBank/DDBJ databases">
        <title>A long-awaited taxogenomic arrangement of the family Halomonadaceae.</title>
        <authorList>
            <person name="De La Haba R."/>
            <person name="Chuvochina M."/>
            <person name="Wittouck S."/>
            <person name="Arahal D.R."/>
            <person name="Sanchez-Porro C."/>
            <person name="Hugenholtz P."/>
            <person name="Ventosa A."/>
        </authorList>
    </citation>
    <scope>NUCLEOTIDE SEQUENCE [LARGE SCALE GENOMIC DNA]</scope>
    <source>
        <strain evidence="3 4">DSM 22428</strain>
    </source>
</reference>
<organism evidence="3 4">
    <name type="scientific">Larsenimonas suaedae</name>
    <dbReference type="NCBI Taxonomy" id="1851019"/>
    <lineage>
        <taxon>Bacteria</taxon>
        <taxon>Pseudomonadati</taxon>
        <taxon>Pseudomonadota</taxon>
        <taxon>Gammaproteobacteria</taxon>
        <taxon>Oceanospirillales</taxon>
        <taxon>Halomonadaceae</taxon>
        <taxon>Larsenimonas</taxon>
    </lineage>
</organism>
<dbReference type="SUPFAM" id="SSF54593">
    <property type="entry name" value="Glyoxalase/Bleomycin resistance protein/Dihydroxybiphenyl dioxygenase"/>
    <property type="match status" value="1"/>
</dbReference>
<dbReference type="RefSeq" id="WP_251594895.1">
    <property type="nucleotide sequence ID" value="NZ_JAMLJI010000004.1"/>
</dbReference>
<name>A0ABU1GYC1_9GAMM</name>
<evidence type="ECO:0000313" key="4">
    <source>
        <dbReference type="Proteomes" id="UP001269375"/>
    </source>
</evidence>
<gene>
    <name evidence="3" type="ORF">QC825_09580</name>
</gene>